<feature type="compositionally biased region" description="Polar residues" evidence="1">
    <location>
        <begin position="99"/>
        <end position="109"/>
    </location>
</feature>
<evidence type="ECO:0000313" key="2">
    <source>
        <dbReference type="EMBL" id="THG88926.1"/>
    </source>
</evidence>
<dbReference type="Proteomes" id="UP000297014">
    <property type="component" value="Unassembled WGS sequence"/>
</dbReference>
<evidence type="ECO:0000313" key="3">
    <source>
        <dbReference type="Proteomes" id="UP000297014"/>
    </source>
</evidence>
<name>A0A4S4JUT7_ALKAL</name>
<evidence type="ECO:0000256" key="1">
    <source>
        <dbReference type="SAM" id="MobiDB-lite"/>
    </source>
</evidence>
<dbReference type="AlphaFoldDB" id="A0A4S4JUT7"/>
<dbReference type="EMBL" id="JALP01000291">
    <property type="protein sequence ID" value="THG88926.1"/>
    <property type="molecule type" value="Genomic_DNA"/>
</dbReference>
<proteinExistence type="predicted"/>
<feature type="region of interest" description="Disordered" evidence="1">
    <location>
        <begin position="90"/>
        <end position="118"/>
    </location>
</feature>
<sequence length="118" mass="13149">MTKRVMKNVVSHLRADSNIEELDEDDLIDLLKMGAALYEDGHSQDTTAPSTQKSTELSEEAEELIEIFNSLSDRDALELMTIARMKRDLTVSPVKRGMSSKSTSKTENVTPAPEKKHA</sequence>
<comment type="caution">
    <text evidence="2">The sequence shown here is derived from an EMBL/GenBank/DDBJ whole genome shotgun (WGS) entry which is preliminary data.</text>
</comment>
<organism evidence="2 3">
    <name type="scientific">Alkalihalobacillus alcalophilus ATCC 27647 = CGMCC 1.3604</name>
    <dbReference type="NCBI Taxonomy" id="1218173"/>
    <lineage>
        <taxon>Bacteria</taxon>
        <taxon>Bacillati</taxon>
        <taxon>Bacillota</taxon>
        <taxon>Bacilli</taxon>
        <taxon>Bacillales</taxon>
        <taxon>Bacillaceae</taxon>
        <taxon>Alkalihalobacillus</taxon>
    </lineage>
</organism>
<gene>
    <name evidence="2" type="ORF">AJ85_20520</name>
</gene>
<protein>
    <submittedName>
        <fullName evidence="2">Uncharacterized protein</fullName>
    </submittedName>
</protein>
<accession>A0A4S4JUT7</accession>
<reference evidence="2 3" key="1">
    <citation type="submission" date="2014-01" db="EMBL/GenBank/DDBJ databases">
        <title>Draft genome sequencing of Bacillus alcalophilus CGMCC 1.3604.</title>
        <authorList>
            <person name="Yang J."/>
            <person name="Diao L."/>
            <person name="Yang S."/>
        </authorList>
    </citation>
    <scope>NUCLEOTIDE SEQUENCE [LARGE SCALE GENOMIC DNA]</scope>
    <source>
        <strain evidence="2 3">CGMCC 1.3604</strain>
    </source>
</reference>